<evidence type="ECO:0000256" key="2">
    <source>
        <dbReference type="ARBA" id="ARBA00022692"/>
    </source>
</evidence>
<evidence type="ECO:0000256" key="4">
    <source>
        <dbReference type="ARBA" id="ARBA00023136"/>
    </source>
</evidence>
<keyword evidence="8" id="KW-1185">Reference proteome</keyword>
<dbReference type="OrthoDB" id="1077582at2759"/>
<sequence length="350" mass="38740">MSIPTVVSDHEILHQLYVDLPPTIILLLISAVLLYFSIFALVKTWIWTSRVLILPALLGLWSTAYVAPVRCAAMQAVSNFIVAGATMKLLDIHALTLFSRLPAYTTSPSPSPSLLSFLLLTELRYESFTPNPIRLPPFYTHLHTKPHPLFFTEPTQFLLHTLLLLLLHSLPPYPPLKALTILFTIYILWTSTQLLLRYPTSPPLFGPIYLASGISTFWTETWHNAFTSPCLSLAYTPTLALVSRLRIPRSIARATAVIVAFSLMAVFHMYTLAPLLSAEGTKRVGVFFVANGVGTVGERVVWGKRRGLGRAVATWGFELVVASWVVAEVEVAEGMLRGDWRGLCRGAVGG</sequence>
<dbReference type="Pfam" id="PF13813">
    <property type="entry name" value="MBOAT_2"/>
    <property type="match status" value="1"/>
</dbReference>
<dbReference type="EMBL" id="ML977613">
    <property type="protein sequence ID" value="KAF1997501.1"/>
    <property type="molecule type" value="Genomic_DNA"/>
</dbReference>
<keyword evidence="3 5" id="KW-1133">Transmembrane helix</keyword>
<reference evidence="7" key="1">
    <citation type="journal article" date="2020" name="Stud. Mycol.">
        <title>101 Dothideomycetes genomes: a test case for predicting lifestyles and emergence of pathogens.</title>
        <authorList>
            <person name="Haridas S."/>
            <person name="Albert R."/>
            <person name="Binder M."/>
            <person name="Bloem J."/>
            <person name="Labutti K."/>
            <person name="Salamov A."/>
            <person name="Andreopoulos B."/>
            <person name="Baker S."/>
            <person name="Barry K."/>
            <person name="Bills G."/>
            <person name="Bluhm B."/>
            <person name="Cannon C."/>
            <person name="Castanera R."/>
            <person name="Culley D."/>
            <person name="Daum C."/>
            <person name="Ezra D."/>
            <person name="Gonzalez J."/>
            <person name="Henrissat B."/>
            <person name="Kuo A."/>
            <person name="Liang C."/>
            <person name="Lipzen A."/>
            <person name="Lutzoni F."/>
            <person name="Magnuson J."/>
            <person name="Mondo S."/>
            <person name="Nolan M."/>
            <person name="Ohm R."/>
            <person name="Pangilinan J."/>
            <person name="Park H.-J."/>
            <person name="Ramirez L."/>
            <person name="Alfaro M."/>
            <person name="Sun H."/>
            <person name="Tritt A."/>
            <person name="Yoshinaga Y."/>
            <person name="Zwiers L.-H."/>
            <person name="Turgeon B."/>
            <person name="Goodwin S."/>
            <person name="Spatafora J."/>
            <person name="Crous P."/>
            <person name="Grigoriev I."/>
        </authorList>
    </citation>
    <scope>NUCLEOTIDE SEQUENCE</scope>
    <source>
        <strain evidence="7">CBS 123094</strain>
    </source>
</reference>
<dbReference type="AlphaFoldDB" id="A0A6A5WBG9"/>
<proteinExistence type="predicted"/>
<name>A0A6A5WBG9_9PLEO</name>
<dbReference type="Proteomes" id="UP000799779">
    <property type="component" value="Unassembled WGS sequence"/>
</dbReference>
<comment type="subcellular location">
    <subcellularLocation>
        <location evidence="1">Membrane</location>
        <topology evidence="1">Multi-pass membrane protein</topology>
    </subcellularLocation>
</comment>
<evidence type="ECO:0000256" key="5">
    <source>
        <dbReference type="SAM" id="Phobius"/>
    </source>
</evidence>
<evidence type="ECO:0000256" key="1">
    <source>
        <dbReference type="ARBA" id="ARBA00004141"/>
    </source>
</evidence>
<dbReference type="InterPro" id="IPR032805">
    <property type="entry name" value="Wax_synthase_dom"/>
</dbReference>
<feature type="transmembrane region" description="Helical" evidence="5">
    <location>
        <begin position="251"/>
        <end position="272"/>
    </location>
</feature>
<feature type="domain" description="Wax synthase" evidence="6">
    <location>
        <begin position="202"/>
        <end position="288"/>
    </location>
</feature>
<evidence type="ECO:0000313" key="8">
    <source>
        <dbReference type="Proteomes" id="UP000799779"/>
    </source>
</evidence>
<protein>
    <recommendedName>
        <fullName evidence="6">Wax synthase domain-containing protein</fullName>
    </recommendedName>
</protein>
<organism evidence="7 8">
    <name type="scientific">Amniculicola lignicola CBS 123094</name>
    <dbReference type="NCBI Taxonomy" id="1392246"/>
    <lineage>
        <taxon>Eukaryota</taxon>
        <taxon>Fungi</taxon>
        <taxon>Dikarya</taxon>
        <taxon>Ascomycota</taxon>
        <taxon>Pezizomycotina</taxon>
        <taxon>Dothideomycetes</taxon>
        <taxon>Pleosporomycetidae</taxon>
        <taxon>Pleosporales</taxon>
        <taxon>Amniculicolaceae</taxon>
        <taxon>Amniculicola</taxon>
    </lineage>
</organism>
<evidence type="ECO:0000259" key="6">
    <source>
        <dbReference type="Pfam" id="PF13813"/>
    </source>
</evidence>
<gene>
    <name evidence="7" type="ORF">P154DRAFT_496914</name>
</gene>
<keyword evidence="2 5" id="KW-0812">Transmembrane</keyword>
<dbReference type="GO" id="GO:0016020">
    <property type="term" value="C:membrane"/>
    <property type="evidence" value="ECO:0007669"/>
    <property type="project" value="UniProtKB-SubCell"/>
</dbReference>
<evidence type="ECO:0000256" key="3">
    <source>
        <dbReference type="ARBA" id="ARBA00022989"/>
    </source>
</evidence>
<evidence type="ECO:0000313" key="7">
    <source>
        <dbReference type="EMBL" id="KAF1997501.1"/>
    </source>
</evidence>
<feature type="transmembrane region" description="Helical" evidence="5">
    <location>
        <begin position="20"/>
        <end position="42"/>
    </location>
</feature>
<accession>A0A6A5WBG9</accession>
<keyword evidence="4 5" id="KW-0472">Membrane</keyword>